<keyword evidence="2" id="KW-0812">Transmembrane</keyword>
<evidence type="ECO:0000313" key="3">
    <source>
        <dbReference type="EMBL" id="PRD64105.1"/>
    </source>
</evidence>
<name>A0A2S9K110_9BURK</name>
<keyword evidence="2" id="KW-1134">Transmembrane beta strand</keyword>
<dbReference type="NCBIfam" id="TIGR01845">
    <property type="entry name" value="outer_NodT"/>
    <property type="match status" value="1"/>
</dbReference>
<evidence type="ECO:0000313" key="4">
    <source>
        <dbReference type="Proteomes" id="UP000238589"/>
    </source>
</evidence>
<reference evidence="3 4" key="1">
    <citation type="submission" date="2018-03" db="EMBL/GenBank/DDBJ databases">
        <title>Comparative genomics illustrates the genes involved in a hyperalkaliphilic mechanisms of Serpentinomonas isolated from highly-alkaline calcium-rich serpentinized springs.</title>
        <authorList>
            <person name="Suzuki S."/>
            <person name="Ishii S."/>
            <person name="Walworth N."/>
            <person name="Bird L."/>
            <person name="Kuenen J.G."/>
            <person name="Nealson K.H."/>
        </authorList>
    </citation>
    <scope>NUCLEOTIDE SEQUENCE [LARGE SCALE GENOMIC DNA]</scope>
    <source>
        <strain evidence="3 4">P1</strain>
    </source>
</reference>
<comment type="similarity">
    <text evidence="1 2">Belongs to the outer membrane factor (OMF) (TC 1.B.17) family.</text>
</comment>
<evidence type="ECO:0000256" key="1">
    <source>
        <dbReference type="ARBA" id="ARBA00007613"/>
    </source>
</evidence>
<comment type="caution">
    <text evidence="3">The sequence shown here is derived from an EMBL/GenBank/DDBJ whole genome shotgun (WGS) entry which is preliminary data.</text>
</comment>
<comment type="subcellular location">
    <subcellularLocation>
        <location evidence="2">Cell membrane</location>
        <topology evidence="2">Lipid-anchor</topology>
    </subcellularLocation>
</comment>
<dbReference type="Pfam" id="PF02321">
    <property type="entry name" value="OEP"/>
    <property type="match status" value="2"/>
</dbReference>
<sequence length="503" mass="53665">MSRCLPLLRWDELGISMIEWLKLYCTYSTVSTIQRQHLNCPMSFIIKKHRTLIAIAALALLGGCSHAPLVAPPMPAVTPEAWSFEAKGDSGSKPLAATAWWKDFGNTELNALVESALLANTDLRIAATRVAQARALVDTVQADHYPQLGLGAGLQRGRDSSADPKTTQARAGLRASWEPDIFGDKGLASLAAEKDAEGAELTRQAMRVAIAAEVMTSYFDARSLAQRQAVAHYGIATLERLTDVTRRRFEAGQISKLDIDRLTAELGQERANAAQLKGAHEVRLRQMAVLLGAPHPPVGLTFPATDNAATGMPAVVLPIELLERRPDVRGPARAVEAAVARLGVAKRDLYPRIALDWSGGKERLRVGSGSASPTTVVGYGMALSLPIFDGGRIRANIEIHEGKAQEAMLAYEKAMLSALADAETAVVQLAAASDGVSALESTQTAGAAALSKSERLFNAGLVDINTVLDTRRSYLKARDGLLQGQGAQLAAAVAVRRAFAGRV</sequence>
<dbReference type="Gene3D" id="1.20.1600.10">
    <property type="entry name" value="Outer membrane efflux proteins (OEP)"/>
    <property type="match status" value="1"/>
</dbReference>
<keyword evidence="2" id="KW-0564">Palmitate</keyword>
<organism evidence="3 4">
    <name type="scientific">Malikia granosa</name>
    <dbReference type="NCBI Taxonomy" id="263067"/>
    <lineage>
        <taxon>Bacteria</taxon>
        <taxon>Pseudomonadati</taxon>
        <taxon>Pseudomonadota</taxon>
        <taxon>Betaproteobacteria</taxon>
        <taxon>Burkholderiales</taxon>
        <taxon>Comamonadaceae</taxon>
        <taxon>Malikia</taxon>
    </lineage>
</organism>
<proteinExistence type="inferred from homology"/>
<gene>
    <name evidence="3" type="ORF">C6P64_16145</name>
</gene>
<evidence type="ECO:0000256" key="2">
    <source>
        <dbReference type="RuleBase" id="RU362097"/>
    </source>
</evidence>
<dbReference type="InterPro" id="IPR010131">
    <property type="entry name" value="MdtP/NodT-like"/>
</dbReference>
<keyword evidence="4" id="KW-1185">Reference proteome</keyword>
<dbReference type="GO" id="GO:0015562">
    <property type="term" value="F:efflux transmembrane transporter activity"/>
    <property type="evidence" value="ECO:0007669"/>
    <property type="project" value="InterPro"/>
</dbReference>
<accession>A0A2S9K110</accession>
<dbReference type="EMBL" id="PVLQ01000092">
    <property type="protein sequence ID" value="PRD64105.1"/>
    <property type="molecule type" value="Genomic_DNA"/>
</dbReference>
<dbReference type="SUPFAM" id="SSF56954">
    <property type="entry name" value="Outer membrane efflux proteins (OEP)"/>
    <property type="match status" value="1"/>
</dbReference>
<dbReference type="OrthoDB" id="9770517at2"/>
<dbReference type="InterPro" id="IPR003423">
    <property type="entry name" value="OMP_efflux"/>
</dbReference>
<dbReference type="GO" id="GO:0005886">
    <property type="term" value="C:plasma membrane"/>
    <property type="evidence" value="ECO:0007669"/>
    <property type="project" value="UniProtKB-SubCell"/>
</dbReference>
<dbReference type="Gene3D" id="2.20.200.10">
    <property type="entry name" value="Outer membrane efflux proteins (OEP)"/>
    <property type="match status" value="1"/>
</dbReference>
<protein>
    <submittedName>
        <fullName evidence="3">TolC family protein</fullName>
    </submittedName>
</protein>
<keyword evidence="2" id="KW-0449">Lipoprotein</keyword>
<dbReference type="AlphaFoldDB" id="A0A2S9K110"/>
<dbReference type="Proteomes" id="UP000238589">
    <property type="component" value="Unassembled WGS sequence"/>
</dbReference>
<dbReference type="PANTHER" id="PTHR30203">
    <property type="entry name" value="OUTER MEMBRANE CATION EFFLUX PROTEIN"/>
    <property type="match status" value="1"/>
</dbReference>
<keyword evidence="2" id="KW-0472">Membrane</keyword>